<proteinExistence type="inferred from homology"/>
<dbReference type="InterPro" id="IPR056237">
    <property type="entry name" value="ANKLE2_3rd"/>
</dbReference>
<keyword evidence="2" id="KW-0132">Cell division</keyword>
<evidence type="ECO:0000256" key="5">
    <source>
        <dbReference type="PROSITE-ProRule" id="PRU00023"/>
    </source>
</evidence>
<reference evidence="7" key="2">
    <citation type="submission" date="2020-05" db="UniProtKB">
        <authorList>
            <consortium name="EnsemblMetazoa"/>
        </authorList>
    </citation>
    <scope>IDENTIFICATION</scope>
    <source>
        <strain evidence="7">WRAIR2</strain>
    </source>
</reference>
<keyword evidence="4" id="KW-0131">Cell cycle</keyword>
<dbReference type="VEuPathDB" id="VectorBase:ADIR009320"/>
<dbReference type="PROSITE" id="PS50297">
    <property type="entry name" value="ANK_REP_REGION"/>
    <property type="match status" value="1"/>
</dbReference>
<evidence type="ECO:0000259" key="6">
    <source>
        <dbReference type="Pfam" id="PF24567"/>
    </source>
</evidence>
<dbReference type="Pfam" id="PF24567">
    <property type="entry name" value="ANKLE2_3rd"/>
    <property type="match status" value="2"/>
</dbReference>
<dbReference type="Gene3D" id="1.25.40.20">
    <property type="entry name" value="Ankyrin repeat-containing domain"/>
    <property type="match status" value="1"/>
</dbReference>
<name>A0A182NNT5_9DIPT</name>
<sequence>MEYYAIFIPDNTSAVAIESFYNDRAEALAVLKKYKNARMKAFPTSEEAVLFYKHGSSELDAATPACPLTPIPKNIAIKTKFVAPTSQKLVAFRKLIEANNVEEVRATIYQNPRYLISSGDTPTILKEGPRYNALHITAIEGRAEICRMILQAVSSPSYVELMHGQRSSSTDEVSAILLDLYLNTPDKCRSETPLHFAAKLGWVEVVRELIAFPQCQIIPNGDGLYAKDIVCSRAKAVNDAEQTRVAIGALLQANYFVPVMRTQDNVDPPVVGEPFSPTDPQQMVTDGSTADRMRMRREIRAYAGPMDQDKAQEFCKRWKTPPRLKVLAAGLSKSEGKLAELRSSTPVRVKPRRLFANNSIDMQQQEQNLIDGEGDDLPVTHRPIVEQNNNLEPMAVGKKYTSALPDDNGNHLWPAALTNTPHRLFFAYRNLANDSFLSEDGSLCGEANVSFVCEETQTLYGKDDVTKSPSYAERSIRITDPNKGLETVGRMLATKLQVGWQEYWEFLDMFCNLADASGLAVLEAYLAQRAASSNLKEAQDKMKEPSRALYDELDMICEKTEKMCLEEYRSGKLCSIAKDVNTDNGDDEEDEYYSCSDHESDWDMQMGDVQVDRYFTPPSSPNQERKPIKHVPSVLDHERQEMHRIFLHGLEPTREDYAVQTVLRTVEIDPETYPHVHAWKCAMTKLEGSQCSH</sequence>
<dbReference type="PANTHER" id="PTHR12349:SF4">
    <property type="entry name" value="ANKYRIN REPEAT AND LEM DOMAIN-CONTAINING PROTEIN 2"/>
    <property type="match status" value="1"/>
</dbReference>
<organism evidence="7 8">
    <name type="scientific">Anopheles dirus</name>
    <dbReference type="NCBI Taxonomy" id="7168"/>
    <lineage>
        <taxon>Eukaryota</taxon>
        <taxon>Metazoa</taxon>
        <taxon>Ecdysozoa</taxon>
        <taxon>Arthropoda</taxon>
        <taxon>Hexapoda</taxon>
        <taxon>Insecta</taxon>
        <taxon>Pterygota</taxon>
        <taxon>Neoptera</taxon>
        <taxon>Endopterygota</taxon>
        <taxon>Diptera</taxon>
        <taxon>Nematocera</taxon>
        <taxon>Culicoidea</taxon>
        <taxon>Culicidae</taxon>
        <taxon>Anophelinae</taxon>
        <taxon>Anopheles</taxon>
    </lineage>
</organism>
<feature type="domain" description="ANKLE2 third alpha/beta" evidence="6">
    <location>
        <begin position="255"/>
        <end position="326"/>
    </location>
</feature>
<keyword evidence="3 5" id="KW-0040">ANK repeat</keyword>
<dbReference type="Proteomes" id="UP000075884">
    <property type="component" value="Unassembled WGS sequence"/>
</dbReference>
<keyword evidence="8" id="KW-1185">Reference proteome</keyword>
<protein>
    <recommendedName>
        <fullName evidence="6">ANKLE2 third alpha/beta domain-containing protein</fullName>
    </recommendedName>
</protein>
<dbReference type="GO" id="GO:0005783">
    <property type="term" value="C:endoplasmic reticulum"/>
    <property type="evidence" value="ECO:0007669"/>
    <property type="project" value="TreeGrafter"/>
</dbReference>
<dbReference type="GO" id="GO:0051721">
    <property type="term" value="F:protein phosphatase 2A binding"/>
    <property type="evidence" value="ECO:0007669"/>
    <property type="project" value="TreeGrafter"/>
</dbReference>
<dbReference type="PANTHER" id="PTHR12349">
    <property type="entry name" value="ANKYRIN REPEAT AND LEM DOMAIN-CONTAINING PROTEIN 2"/>
    <property type="match status" value="1"/>
</dbReference>
<dbReference type="PROSITE" id="PS50088">
    <property type="entry name" value="ANK_REPEAT"/>
    <property type="match status" value="1"/>
</dbReference>
<dbReference type="AlphaFoldDB" id="A0A182NNT5"/>
<dbReference type="GO" id="GO:0051301">
    <property type="term" value="P:cell division"/>
    <property type="evidence" value="ECO:0007669"/>
    <property type="project" value="UniProtKB-KW"/>
</dbReference>
<dbReference type="STRING" id="7168.A0A182NNT5"/>
<evidence type="ECO:0000256" key="2">
    <source>
        <dbReference type="ARBA" id="ARBA00022618"/>
    </source>
</evidence>
<dbReference type="SUPFAM" id="SSF48403">
    <property type="entry name" value="Ankyrin repeat"/>
    <property type="match status" value="1"/>
</dbReference>
<evidence type="ECO:0000313" key="7">
    <source>
        <dbReference type="EnsemblMetazoa" id="ADIR009320-PA"/>
    </source>
</evidence>
<dbReference type="Pfam" id="PF00023">
    <property type="entry name" value="Ank"/>
    <property type="match status" value="1"/>
</dbReference>
<evidence type="ECO:0000256" key="1">
    <source>
        <dbReference type="ARBA" id="ARBA00007597"/>
    </source>
</evidence>
<reference evidence="8" key="1">
    <citation type="submission" date="2013-03" db="EMBL/GenBank/DDBJ databases">
        <title>The Genome Sequence of Anopheles dirus WRAIR2.</title>
        <authorList>
            <consortium name="The Broad Institute Genomics Platform"/>
            <person name="Neafsey D.E."/>
            <person name="Walton C."/>
            <person name="Walker B."/>
            <person name="Young S.K."/>
            <person name="Zeng Q."/>
            <person name="Gargeya S."/>
            <person name="Fitzgerald M."/>
            <person name="Haas B."/>
            <person name="Abouelleil A."/>
            <person name="Allen A.W."/>
            <person name="Alvarado L."/>
            <person name="Arachchi H.M."/>
            <person name="Berlin A.M."/>
            <person name="Chapman S.B."/>
            <person name="Gainer-Dewar J."/>
            <person name="Goldberg J."/>
            <person name="Griggs A."/>
            <person name="Gujja S."/>
            <person name="Hansen M."/>
            <person name="Howarth C."/>
            <person name="Imamovic A."/>
            <person name="Ireland A."/>
            <person name="Larimer J."/>
            <person name="McCowan C."/>
            <person name="Murphy C."/>
            <person name="Pearson M."/>
            <person name="Poon T.W."/>
            <person name="Priest M."/>
            <person name="Roberts A."/>
            <person name="Saif S."/>
            <person name="Shea T."/>
            <person name="Sisk P."/>
            <person name="Sykes S."/>
            <person name="Wortman J."/>
            <person name="Nusbaum C."/>
            <person name="Birren B."/>
        </authorList>
    </citation>
    <scope>NUCLEOTIDE SEQUENCE [LARGE SCALE GENOMIC DNA]</scope>
    <source>
        <strain evidence="8">WRAIR2</strain>
    </source>
</reference>
<dbReference type="InterPro" id="IPR002110">
    <property type="entry name" value="Ankyrin_rpt"/>
</dbReference>
<evidence type="ECO:0000313" key="8">
    <source>
        <dbReference type="Proteomes" id="UP000075884"/>
    </source>
</evidence>
<accession>A0A182NNT5</accession>
<evidence type="ECO:0000256" key="3">
    <source>
        <dbReference type="ARBA" id="ARBA00023043"/>
    </source>
</evidence>
<evidence type="ECO:0000256" key="4">
    <source>
        <dbReference type="ARBA" id="ARBA00023306"/>
    </source>
</evidence>
<comment type="similarity">
    <text evidence="1">Belongs to the ANKLE2 family.</text>
</comment>
<feature type="domain" description="ANKLE2 third alpha/beta" evidence="6">
    <location>
        <begin position="474"/>
        <end position="503"/>
    </location>
</feature>
<dbReference type="EnsemblMetazoa" id="ADIR009320-RA">
    <property type="protein sequence ID" value="ADIR009320-PA"/>
    <property type="gene ID" value="ADIR009320"/>
</dbReference>
<dbReference type="InterPro" id="IPR036770">
    <property type="entry name" value="Ankyrin_rpt-contain_sf"/>
</dbReference>
<feature type="repeat" description="ANK" evidence="5">
    <location>
        <begin position="189"/>
        <end position="210"/>
    </location>
</feature>